<dbReference type="GO" id="GO:0034497">
    <property type="term" value="P:protein localization to phagophore assembly site"/>
    <property type="evidence" value="ECO:0007669"/>
    <property type="project" value="TreeGrafter"/>
</dbReference>
<evidence type="ECO:0000313" key="11">
    <source>
        <dbReference type="EMBL" id="OHT08659.1"/>
    </source>
</evidence>
<organism evidence="11 12">
    <name type="scientific">Tritrichomonas foetus</name>
    <dbReference type="NCBI Taxonomy" id="1144522"/>
    <lineage>
        <taxon>Eukaryota</taxon>
        <taxon>Metamonada</taxon>
        <taxon>Parabasalia</taxon>
        <taxon>Tritrichomonadida</taxon>
        <taxon>Tritrichomonadidae</taxon>
        <taxon>Tritrichomonas</taxon>
    </lineage>
</organism>
<gene>
    <name evidence="11" type="ORF">TRFO_22743</name>
</gene>
<feature type="transmembrane region" description="Helical" evidence="10">
    <location>
        <begin position="308"/>
        <end position="333"/>
    </location>
</feature>
<evidence type="ECO:0000256" key="10">
    <source>
        <dbReference type="RuleBase" id="RU364027"/>
    </source>
</evidence>
<protein>
    <recommendedName>
        <fullName evidence="3 10">Autophagy-related protein 9</fullName>
    </recommendedName>
</protein>
<evidence type="ECO:0000313" key="12">
    <source>
        <dbReference type="Proteomes" id="UP000179807"/>
    </source>
</evidence>
<proteinExistence type="inferred from homology"/>
<feature type="transmembrane region" description="Helical" evidence="10">
    <location>
        <begin position="20"/>
        <end position="44"/>
    </location>
</feature>
<dbReference type="Pfam" id="PF04109">
    <property type="entry name" value="ATG9"/>
    <property type="match status" value="1"/>
</dbReference>
<dbReference type="PANTHER" id="PTHR13038">
    <property type="entry name" value="APG9 AUTOPHAGY 9"/>
    <property type="match status" value="1"/>
</dbReference>
<dbReference type="EMBL" id="MLAK01000661">
    <property type="protein sequence ID" value="OHT08659.1"/>
    <property type="molecule type" value="Genomic_DNA"/>
</dbReference>
<dbReference type="VEuPathDB" id="TrichDB:TRFO_22743"/>
<keyword evidence="9 10" id="KW-0472">Membrane</keyword>
<comment type="caution">
    <text evidence="11">The sequence shown here is derived from an EMBL/GenBank/DDBJ whole genome shotgun (WGS) entry which is preliminary data.</text>
</comment>
<dbReference type="RefSeq" id="XP_068361795.1">
    <property type="nucleotide sequence ID" value="XM_068502736.1"/>
</dbReference>
<keyword evidence="8 10" id="KW-0445">Lipid transport</keyword>
<keyword evidence="6 10" id="KW-1133">Transmembrane helix</keyword>
<dbReference type="GO" id="GO:0061709">
    <property type="term" value="P:reticulophagy"/>
    <property type="evidence" value="ECO:0007669"/>
    <property type="project" value="TreeGrafter"/>
</dbReference>
<evidence type="ECO:0000256" key="3">
    <source>
        <dbReference type="ARBA" id="ARBA00018074"/>
    </source>
</evidence>
<feature type="transmembrane region" description="Helical" evidence="10">
    <location>
        <begin position="226"/>
        <end position="250"/>
    </location>
</feature>
<sequence length="557" mass="64449">MHHREKKWTYVYEYYSSKGLWIFIMDRLTSIIIGAVISIIPILLFGCFNVSKISEGVPIHKLFSSFTDGWKNLNIFWKICVFIFMTFNIIQLIQFLYSLPRFIRLYHYYTNTLGISNRDLPTTQWNEVVDHILISDTSHKTSLLTIAQEILREDNYICAIVSDSSLFTWRIPPKKQAQHFPITEAFIYIFKLAMTGIVLSSNGESLVNGTQSMRAPFVASHLRRRFIFLGIFLTLFSPFLLCFQVFYLFLEFAQSLHSSTGTLMYKEWTTEAKWIIREFNELPHLLNERLERSYFFANLYLDQFPSEFILPLAKMASFISGAFLSLLLIFGLFSDINTIMTFPILGGKTIAWLVALLATVYAATSSMLRRDPTFMSAEEALIEVEKWIHHDFRDDSNSAHSWATMDKISKLYQPLWANFLRELFGVILNPLLFLLVLPYKAESIVEFIRKNSIQDPESGWICAFSTFDLSDRGFCGTADQKEKVVRSMRSFDAQGEQNPHVQLLDFSNNEFFSSQSHSKVIPNEDLLSPLYATELTDSQGSNDINEYTPKDFFDNVL</sequence>
<evidence type="ECO:0000256" key="4">
    <source>
        <dbReference type="ARBA" id="ARBA00022448"/>
    </source>
</evidence>
<dbReference type="GeneID" id="94837440"/>
<evidence type="ECO:0000256" key="2">
    <source>
        <dbReference type="ARBA" id="ARBA00006185"/>
    </source>
</evidence>
<comment type="function">
    <text evidence="10">Phospholipid scramblase involved in autophagy. Cycles between the preautophagosomal structure/phagophore assembly site (PAS) and the cytoplasmic vesicle pool and supplies membrane for the growing autophagosome. Lipid scramblase activity plays a key role in preautophagosomal structure/phagophore assembly by distributing the phospholipids that arrive through ATG2 from the cytoplasmic to the luminal leaflet of the bilayer, thereby driving autophagosomal membrane expansion.</text>
</comment>
<dbReference type="InterPro" id="IPR007241">
    <property type="entry name" value="Autophagy-rel_prot_9"/>
</dbReference>
<dbReference type="Proteomes" id="UP000179807">
    <property type="component" value="Unassembled WGS sequence"/>
</dbReference>
<dbReference type="GO" id="GO:0005776">
    <property type="term" value="C:autophagosome"/>
    <property type="evidence" value="ECO:0007669"/>
    <property type="project" value="TreeGrafter"/>
</dbReference>
<dbReference type="OrthoDB" id="2020634at2759"/>
<dbReference type="GO" id="GO:0034727">
    <property type="term" value="P:piecemeal microautophagy of the nucleus"/>
    <property type="evidence" value="ECO:0007669"/>
    <property type="project" value="TreeGrafter"/>
</dbReference>
<keyword evidence="4 10" id="KW-0813">Transport</keyword>
<dbReference type="GO" id="GO:0000422">
    <property type="term" value="P:autophagy of mitochondrion"/>
    <property type="evidence" value="ECO:0007669"/>
    <property type="project" value="TreeGrafter"/>
</dbReference>
<feature type="transmembrane region" description="Helical" evidence="10">
    <location>
        <begin position="75"/>
        <end position="97"/>
    </location>
</feature>
<evidence type="ECO:0000256" key="9">
    <source>
        <dbReference type="ARBA" id="ARBA00023136"/>
    </source>
</evidence>
<keyword evidence="5 10" id="KW-0812">Transmembrane</keyword>
<reference evidence="11" key="1">
    <citation type="submission" date="2016-10" db="EMBL/GenBank/DDBJ databases">
        <authorList>
            <person name="Benchimol M."/>
            <person name="Almeida L.G."/>
            <person name="Vasconcelos A.T."/>
            <person name="Perreira-Neves A."/>
            <person name="Rosa I.A."/>
            <person name="Tasca T."/>
            <person name="Bogo M.R."/>
            <person name="de Souza W."/>
        </authorList>
    </citation>
    <scope>NUCLEOTIDE SEQUENCE [LARGE SCALE GENOMIC DNA]</scope>
    <source>
        <strain evidence="11">K</strain>
    </source>
</reference>
<name>A0A1J4KBQ7_9EUKA</name>
<comment type="subcellular location">
    <subcellularLocation>
        <location evidence="1 10">Preautophagosomal structure membrane</location>
        <topology evidence="1 10">Multi-pass membrane protein</topology>
    </subcellularLocation>
</comment>
<evidence type="ECO:0000256" key="5">
    <source>
        <dbReference type="ARBA" id="ARBA00022692"/>
    </source>
</evidence>
<evidence type="ECO:0000256" key="1">
    <source>
        <dbReference type="ARBA" id="ARBA00004511"/>
    </source>
</evidence>
<dbReference type="AlphaFoldDB" id="A0A1J4KBQ7"/>
<dbReference type="GO" id="GO:0006869">
    <property type="term" value="P:lipid transport"/>
    <property type="evidence" value="ECO:0007669"/>
    <property type="project" value="UniProtKB-KW"/>
</dbReference>
<feature type="transmembrane region" description="Helical" evidence="10">
    <location>
        <begin position="345"/>
        <end position="364"/>
    </location>
</feature>
<dbReference type="GO" id="GO:0034045">
    <property type="term" value="C:phagophore assembly site membrane"/>
    <property type="evidence" value="ECO:0007669"/>
    <property type="project" value="UniProtKB-SubCell"/>
</dbReference>
<comment type="similarity">
    <text evidence="2 10">Belongs to the ATG9 family.</text>
</comment>
<evidence type="ECO:0000256" key="7">
    <source>
        <dbReference type="ARBA" id="ARBA00023006"/>
    </source>
</evidence>
<keyword evidence="7 10" id="KW-0072">Autophagy</keyword>
<keyword evidence="12" id="KW-1185">Reference proteome</keyword>
<dbReference type="PANTHER" id="PTHR13038:SF10">
    <property type="entry name" value="AUTOPHAGY-RELATED PROTEIN 9"/>
    <property type="match status" value="1"/>
</dbReference>
<evidence type="ECO:0000256" key="6">
    <source>
        <dbReference type="ARBA" id="ARBA00022989"/>
    </source>
</evidence>
<evidence type="ECO:0000256" key="8">
    <source>
        <dbReference type="ARBA" id="ARBA00023055"/>
    </source>
</evidence>
<accession>A0A1J4KBQ7</accession>